<gene>
    <name evidence="2" type="primary">Mo01301</name>
    <name evidence="2" type="ORF">E5Q_01301</name>
</gene>
<reference evidence="2 3" key="2">
    <citation type="journal article" date="2012" name="Open Biol.">
        <title>Characteristics of nucleosomes and linker DNA regions on the genome of the basidiomycete Mixia osmundae revealed by mono- and dinucleosome mapping.</title>
        <authorList>
            <person name="Nishida H."/>
            <person name="Kondo S."/>
            <person name="Matsumoto T."/>
            <person name="Suzuki Y."/>
            <person name="Yoshikawa H."/>
            <person name="Taylor T.D."/>
            <person name="Sugiyama J."/>
        </authorList>
    </citation>
    <scope>NUCLEOTIDE SEQUENCE [LARGE SCALE GENOMIC DNA]</scope>
    <source>
        <strain evidence="3">CBS 9802 / IAM 14324 / JCM 22182 / KY 12970</strain>
    </source>
</reference>
<dbReference type="RefSeq" id="XP_014568233.1">
    <property type="nucleotide sequence ID" value="XM_014712747.1"/>
</dbReference>
<organism evidence="2 3">
    <name type="scientific">Mixia osmundae (strain CBS 9802 / IAM 14324 / JCM 22182 / KY 12970)</name>
    <dbReference type="NCBI Taxonomy" id="764103"/>
    <lineage>
        <taxon>Eukaryota</taxon>
        <taxon>Fungi</taxon>
        <taxon>Dikarya</taxon>
        <taxon>Basidiomycota</taxon>
        <taxon>Pucciniomycotina</taxon>
        <taxon>Mixiomycetes</taxon>
        <taxon>Mixiales</taxon>
        <taxon>Mixiaceae</taxon>
        <taxon>Mixia</taxon>
    </lineage>
</organism>
<evidence type="ECO:0000256" key="1">
    <source>
        <dbReference type="SAM" id="SignalP"/>
    </source>
</evidence>
<accession>G7DVN8</accession>
<feature type="signal peptide" evidence="1">
    <location>
        <begin position="1"/>
        <end position="19"/>
    </location>
</feature>
<sequence>MRFAQLVSALGFIATLITASPVSEAASPNTLEKRDADSHLVARYEADWALTFSSPGNAVYTIYFSLAYDPVEKSYHKLNYFLPDHGGVARYGTSSPGQSTWTFENGRLYGVTIALHYLGDGSLQTYSVISGGYNGKAFDHVDLSLDGVSIRRV</sequence>
<evidence type="ECO:0000313" key="3">
    <source>
        <dbReference type="Proteomes" id="UP000009131"/>
    </source>
</evidence>
<dbReference type="AlphaFoldDB" id="G7DVN8"/>
<feature type="chain" id="PRO_5009955552" evidence="1">
    <location>
        <begin position="20"/>
        <end position="153"/>
    </location>
</feature>
<comment type="caution">
    <text evidence="2">The sequence shown here is derived from an EMBL/GenBank/DDBJ whole genome shotgun (WGS) entry which is preliminary data.</text>
</comment>
<dbReference type="EMBL" id="BABT02000046">
    <property type="protein sequence ID" value="GAA94648.1"/>
    <property type="molecule type" value="Genomic_DNA"/>
</dbReference>
<keyword evidence="3" id="KW-1185">Reference proteome</keyword>
<keyword evidence="1" id="KW-0732">Signal</keyword>
<reference evidence="2 3" key="1">
    <citation type="journal article" date="2011" name="J. Gen. Appl. Microbiol.">
        <title>Draft genome sequencing of the enigmatic basidiomycete Mixia osmundae.</title>
        <authorList>
            <person name="Nishida H."/>
            <person name="Nagatsuka Y."/>
            <person name="Sugiyama J."/>
        </authorList>
    </citation>
    <scope>NUCLEOTIDE SEQUENCE [LARGE SCALE GENOMIC DNA]</scope>
    <source>
        <strain evidence="3">CBS 9802 / IAM 14324 / JCM 22182 / KY 12970</strain>
    </source>
</reference>
<dbReference type="InParanoid" id="G7DVN8"/>
<name>G7DVN8_MIXOS</name>
<protein>
    <submittedName>
        <fullName evidence="2">Uncharacterized protein</fullName>
    </submittedName>
</protein>
<evidence type="ECO:0000313" key="2">
    <source>
        <dbReference type="EMBL" id="GAA94648.1"/>
    </source>
</evidence>
<dbReference type="HOGENOM" id="CLU_1713724_0_0_1"/>
<proteinExistence type="predicted"/>
<dbReference type="Proteomes" id="UP000009131">
    <property type="component" value="Unassembled WGS sequence"/>
</dbReference>